<keyword evidence="2" id="KW-0560">Oxidoreductase</keyword>
<dbReference type="PANTHER" id="PTHR36110:SF2">
    <property type="entry name" value="RING-CLEAVING DIOXYGENASE MHQE-RELATED"/>
    <property type="match status" value="1"/>
</dbReference>
<dbReference type="GO" id="GO:0051213">
    <property type="term" value="F:dioxygenase activity"/>
    <property type="evidence" value="ECO:0007669"/>
    <property type="project" value="UniProtKB-KW"/>
</dbReference>
<comment type="caution">
    <text evidence="2">The sequence shown here is derived from an EMBL/GenBank/DDBJ whole genome shotgun (WGS) entry which is preliminary data.</text>
</comment>
<dbReference type="EMBL" id="QFQS01000002">
    <property type="protein sequence ID" value="PZQ97637.1"/>
    <property type="molecule type" value="Genomic_DNA"/>
</dbReference>
<dbReference type="InterPro" id="IPR052537">
    <property type="entry name" value="Extradiol_RC_dioxygenase"/>
</dbReference>
<accession>A0A2W5TPG1</accession>
<dbReference type="Pfam" id="PF00903">
    <property type="entry name" value="Glyoxalase"/>
    <property type="match status" value="2"/>
</dbReference>
<dbReference type="SUPFAM" id="SSF54593">
    <property type="entry name" value="Glyoxalase/Bleomycin resistance protein/Dihydroxybiphenyl dioxygenase"/>
    <property type="match status" value="1"/>
</dbReference>
<name>A0A2W5TPG1_CERSP</name>
<proteinExistence type="predicted"/>
<dbReference type="PROSITE" id="PS51819">
    <property type="entry name" value="VOC"/>
    <property type="match status" value="2"/>
</dbReference>
<dbReference type="Gene3D" id="3.10.180.10">
    <property type="entry name" value="2,3-Dihydroxybiphenyl 1,2-Dioxygenase, domain 1"/>
    <property type="match status" value="2"/>
</dbReference>
<dbReference type="PANTHER" id="PTHR36110">
    <property type="entry name" value="RING-CLEAVING DIOXYGENASE MHQE-RELATED"/>
    <property type="match status" value="1"/>
</dbReference>
<dbReference type="InterPro" id="IPR029068">
    <property type="entry name" value="Glyas_Bleomycin-R_OHBP_Dase"/>
</dbReference>
<dbReference type="Proteomes" id="UP000248975">
    <property type="component" value="Unassembled WGS sequence"/>
</dbReference>
<sequence length="307" mass="33540">MSTTAIPGIHHVTAISGPAQKNVDFYTGTLKQRLVKKTVNFDAPDTYHLYYGDRTGSPGTILTFFPFGDAGPGRAGPGMASAYAYAVPKGQFVGWMERLGDAAVDFTGIEERFGQQYITLRDGDGAPVELIETDRASDEVLDGFHSVTLWERDIAPTARLLTEAFGYKDAGSETVGGTERLRLIAPGTERGNIIDLIRTDAPAIGRPGAGTIHHVAFRARSNEEQIEWQERLAGFGHRTTPVIDRQYFNAIYFREPGGVLFEIATDPPGFAVDEPVETLGQALKLPAQYESIRDRLTRVLPPLKVAS</sequence>
<protein>
    <submittedName>
        <fullName evidence="2">Ring-cleaving dioxygenase</fullName>
    </submittedName>
</protein>
<organism evidence="2 3">
    <name type="scientific">Cereibacter sphaeroides</name>
    <name type="common">Rhodobacter sphaeroides</name>
    <dbReference type="NCBI Taxonomy" id="1063"/>
    <lineage>
        <taxon>Bacteria</taxon>
        <taxon>Pseudomonadati</taxon>
        <taxon>Pseudomonadota</taxon>
        <taxon>Alphaproteobacteria</taxon>
        <taxon>Rhodobacterales</taxon>
        <taxon>Paracoccaceae</taxon>
        <taxon>Cereibacter</taxon>
    </lineage>
</organism>
<dbReference type="InterPro" id="IPR037523">
    <property type="entry name" value="VOC_core"/>
</dbReference>
<reference evidence="2 3" key="1">
    <citation type="submission" date="2017-08" db="EMBL/GenBank/DDBJ databases">
        <title>Infants hospitalized years apart are colonized by the same room-sourced microbial strains.</title>
        <authorList>
            <person name="Brooks B."/>
            <person name="Olm M.R."/>
            <person name="Firek B.A."/>
            <person name="Baker R."/>
            <person name="Thomas B.C."/>
            <person name="Morowitz M.J."/>
            <person name="Banfield J.F."/>
        </authorList>
    </citation>
    <scope>NUCLEOTIDE SEQUENCE [LARGE SCALE GENOMIC DNA]</scope>
    <source>
        <strain evidence="2">S2_003_000_R2_11</strain>
    </source>
</reference>
<feature type="domain" description="VOC" evidence="1">
    <location>
        <begin position="143"/>
        <end position="266"/>
    </location>
</feature>
<keyword evidence="2" id="KW-0223">Dioxygenase</keyword>
<evidence type="ECO:0000313" key="3">
    <source>
        <dbReference type="Proteomes" id="UP000248975"/>
    </source>
</evidence>
<dbReference type="InterPro" id="IPR004360">
    <property type="entry name" value="Glyas_Fos-R_dOase_dom"/>
</dbReference>
<evidence type="ECO:0000259" key="1">
    <source>
        <dbReference type="PROSITE" id="PS51819"/>
    </source>
</evidence>
<dbReference type="CDD" id="cd08347">
    <property type="entry name" value="PcpA_C_like"/>
    <property type="match status" value="1"/>
</dbReference>
<dbReference type="AlphaFoldDB" id="A0A2W5TPG1"/>
<feature type="domain" description="VOC" evidence="1">
    <location>
        <begin position="8"/>
        <end position="133"/>
    </location>
</feature>
<gene>
    <name evidence="2" type="ORF">DI533_10695</name>
</gene>
<evidence type="ECO:0000313" key="2">
    <source>
        <dbReference type="EMBL" id="PZQ97637.1"/>
    </source>
</evidence>